<evidence type="ECO:0000313" key="1">
    <source>
        <dbReference type="EMBL" id="ACN27309.1"/>
    </source>
</evidence>
<reference evidence="1" key="2">
    <citation type="submission" date="2012-06" db="EMBL/GenBank/DDBJ databases">
        <authorList>
            <person name="Yu Y."/>
            <person name="Currie J."/>
            <person name="Lomeli R."/>
            <person name="Angelova A."/>
            <person name="Collura K."/>
            <person name="Wissotski M."/>
            <person name="Campos D."/>
            <person name="Kudrna D."/>
            <person name="Golser W."/>
            <person name="Ashely E."/>
            <person name="Descour A."/>
            <person name="Fernandes J."/>
            <person name="Soderlund C."/>
            <person name="Walbot V."/>
        </authorList>
    </citation>
    <scope>NUCLEOTIDE SEQUENCE</scope>
    <source>
        <strain evidence="1">B73</strain>
    </source>
</reference>
<organism evidence="1">
    <name type="scientific">Zea mays</name>
    <name type="common">Maize</name>
    <dbReference type="NCBI Taxonomy" id="4577"/>
    <lineage>
        <taxon>Eukaryota</taxon>
        <taxon>Viridiplantae</taxon>
        <taxon>Streptophyta</taxon>
        <taxon>Embryophyta</taxon>
        <taxon>Tracheophyta</taxon>
        <taxon>Spermatophyta</taxon>
        <taxon>Magnoliopsida</taxon>
        <taxon>Liliopsida</taxon>
        <taxon>Poales</taxon>
        <taxon>Poaceae</taxon>
        <taxon>PACMAD clade</taxon>
        <taxon>Panicoideae</taxon>
        <taxon>Andropogonodae</taxon>
        <taxon>Andropogoneae</taxon>
        <taxon>Tripsacinae</taxon>
        <taxon>Zea</taxon>
    </lineage>
</organism>
<reference evidence="1" key="1">
    <citation type="journal article" date="2009" name="PLoS Genet.">
        <title>Sequencing, mapping, and analysis of 27,455 maize full-length cDNAs.</title>
        <authorList>
            <person name="Soderlund C."/>
            <person name="Descour A."/>
            <person name="Kudrna D."/>
            <person name="Bomhoff M."/>
            <person name="Boyd L."/>
            <person name="Currie J."/>
            <person name="Angelova A."/>
            <person name="Collura K."/>
            <person name="Wissotski M."/>
            <person name="Ashley E."/>
            <person name="Morrow D."/>
            <person name="Fernandes J."/>
            <person name="Walbot V."/>
            <person name="Yu Y."/>
        </authorList>
    </citation>
    <scope>NUCLEOTIDE SEQUENCE</scope>
    <source>
        <strain evidence="1">B73</strain>
    </source>
</reference>
<dbReference type="AlphaFoldDB" id="C0P2U3"/>
<dbReference type="EMBL" id="BT062612">
    <property type="protein sequence ID" value="ACN27309.1"/>
    <property type="molecule type" value="mRNA"/>
</dbReference>
<name>C0P2U3_MAIZE</name>
<accession>C0P2U3</accession>
<proteinExistence type="evidence at transcript level"/>
<sequence>MIGAFCFLPHCNISQICAHQARGVFNRPQTMEVLLHLEQHLAVMPHLCTGESTPSLSQQLQLRWISSVSQCCLREDHLGLGRSEVPECSVELYVSEELDSICP</sequence>
<protein>
    <submittedName>
        <fullName evidence="1">Uncharacterized protein</fullName>
    </submittedName>
</protein>